<protein>
    <submittedName>
        <fullName evidence="1">Glutaminyl-peptide cyclotransferase</fullName>
        <ecNumber evidence="1">2.3.2.5</ecNumber>
    </submittedName>
</protein>
<dbReference type="EC" id="2.3.2.5" evidence="1"/>
<organism evidence="1 2">
    <name type="scientific">Oleiagrimonas soli</name>
    <dbReference type="NCBI Taxonomy" id="1543381"/>
    <lineage>
        <taxon>Bacteria</taxon>
        <taxon>Pseudomonadati</taxon>
        <taxon>Pseudomonadota</taxon>
        <taxon>Gammaproteobacteria</taxon>
        <taxon>Lysobacterales</taxon>
        <taxon>Rhodanobacteraceae</taxon>
        <taxon>Oleiagrimonas</taxon>
    </lineage>
</organism>
<keyword evidence="1" id="KW-0012">Acyltransferase</keyword>
<dbReference type="Pfam" id="PF05096">
    <property type="entry name" value="Glu_cyclase_2"/>
    <property type="match status" value="1"/>
</dbReference>
<evidence type="ECO:0000313" key="2">
    <source>
        <dbReference type="Proteomes" id="UP000560000"/>
    </source>
</evidence>
<dbReference type="Proteomes" id="UP000560000">
    <property type="component" value="Unassembled WGS sequence"/>
</dbReference>
<comment type="caution">
    <text evidence="1">The sequence shown here is derived from an EMBL/GenBank/DDBJ whole genome shotgun (WGS) entry which is preliminary data.</text>
</comment>
<accession>A0A841KJW3</accession>
<gene>
    <name evidence="1" type="ORF">HNQ86_002710</name>
</gene>
<dbReference type="PANTHER" id="PTHR31270">
    <property type="entry name" value="GLUTAMINYL-PEPTIDE CYCLOTRANSFERASE"/>
    <property type="match status" value="1"/>
</dbReference>
<dbReference type="InterPro" id="IPR011044">
    <property type="entry name" value="Quino_amine_DH_bsu"/>
</dbReference>
<sequence length="283" mass="31930">MRVTVGPWRMAARESVSAALRKTLRRGVGCWAVLMALMLSAPLHAAIPVYGYTIVHRYPHDTNAFTEGLFYRDGFLYESTGMEGASSVRKVELRSGKVVQQTLLPPKIFGEGIVAWKDRLIQLTWRQHIGLVYDLASLKPIRLFRYPGEGWALTSHEDRLYMSDGTPDLRVLDANTLQQVGTIHVTADGKPVHNLNELEWVDGQLFANIWQASRIARIDPATGHVVGWIELKGLLDVSKLPNPEDDVLNGIAWDAEHRRLFVTGKCWPTLFEIRLVAPRKQSR</sequence>
<dbReference type="InterPro" id="IPR007788">
    <property type="entry name" value="QCT"/>
</dbReference>
<dbReference type="PANTHER" id="PTHR31270:SF1">
    <property type="entry name" value="GLUTAMINYL-PEPTIDE CYCLOTRANSFERASE"/>
    <property type="match status" value="1"/>
</dbReference>
<dbReference type="SUPFAM" id="SSF50969">
    <property type="entry name" value="YVTN repeat-like/Quinoprotein amine dehydrogenase"/>
    <property type="match status" value="1"/>
</dbReference>
<dbReference type="Gene3D" id="2.130.10.10">
    <property type="entry name" value="YVTN repeat-like/Quinoprotein amine dehydrogenase"/>
    <property type="match status" value="1"/>
</dbReference>
<dbReference type="EMBL" id="JACHET010000001">
    <property type="protein sequence ID" value="MBB6185365.1"/>
    <property type="molecule type" value="Genomic_DNA"/>
</dbReference>
<evidence type="ECO:0000313" key="1">
    <source>
        <dbReference type="EMBL" id="MBB6185365.1"/>
    </source>
</evidence>
<proteinExistence type="predicted"/>
<dbReference type="GO" id="GO:0016603">
    <property type="term" value="F:glutaminyl-peptide cyclotransferase activity"/>
    <property type="evidence" value="ECO:0007669"/>
    <property type="project" value="UniProtKB-EC"/>
</dbReference>
<reference evidence="1 2" key="1">
    <citation type="submission" date="2020-08" db="EMBL/GenBank/DDBJ databases">
        <title>Genomic Encyclopedia of Type Strains, Phase IV (KMG-IV): sequencing the most valuable type-strain genomes for metagenomic binning, comparative biology and taxonomic classification.</title>
        <authorList>
            <person name="Goeker M."/>
        </authorList>
    </citation>
    <scope>NUCLEOTIDE SEQUENCE [LARGE SCALE GENOMIC DNA]</scope>
    <source>
        <strain evidence="1 2">DSM 107085</strain>
    </source>
</reference>
<dbReference type="AlphaFoldDB" id="A0A841KJW3"/>
<name>A0A841KJW3_9GAMM</name>
<keyword evidence="1" id="KW-0808">Transferase</keyword>
<dbReference type="InterPro" id="IPR015943">
    <property type="entry name" value="WD40/YVTN_repeat-like_dom_sf"/>
</dbReference>